<evidence type="ECO:0000256" key="2">
    <source>
        <dbReference type="ARBA" id="ARBA00008619"/>
    </source>
</evidence>
<feature type="coiled-coil region" evidence="15">
    <location>
        <begin position="214"/>
        <end position="288"/>
    </location>
</feature>
<evidence type="ECO:0000256" key="5">
    <source>
        <dbReference type="ARBA" id="ARBA00022824"/>
    </source>
</evidence>
<keyword evidence="7" id="KW-0472">Membrane</keyword>
<sequence>KICQLEPEGRVRVDLVLQAAEALLACCPGDQRPQILAQLKDVKTQWEETVTYMTHCHSRIEWVWLHWSEYLLARDEFCRWFQKMLVALEPPAELQLGLKEKQWQLGHARVLLHHVDSQAVLLDRLLEEAAGLFGRIGDPSVDEAAQQKMQAQYGAVKALPQDRVDLLERVTREHEEYQAGMDEFQQWLKALVEKLDGCLGRGCPLPTSPRLLALQDITKDLPRGEESLRRLEEEAAGVIRNTSPLGAEKITRELEEMRKVLEKLCHLREEEEQRLQDLVRSRGAWEQQAQWLEAEVGTFKGGLQTLAQEGPEPAAEAGTEDELVARWRRYSATRASLASEEPRVDRLQAQLKELIACSHDPRDLQPLSDSVVAAVQEYQSLKGKSTRQCSATGVELWQRFQRPLRDLQLWRALAQRLLEVTASLPDLPSLHTFLPQIEAALTESGRLKERLTVLQLNRDLLVSVLGPERAATLLEQVAASARDRDLLHNGLLQRKSKLQSWLAQHKDFGAASEPLRRKLLDLQVRVQAEKGLQQDLPGKQAQLLRLQELQEEGLDLGAQLEAVRPLVQGNPNHQHKMDQLSSDVQALQRSLEDLVDRCQQGVQEHCAFSHQLLELRQWVTVATQKLEAQWEAVDPGNLTSREAEVKRLVADFPEKEAQLPLLEAHGQRVMEKSSPEGAAAVQRALRELLEAWRALRLLEDSLQSLIRNWQLQRTEEDSGKKMVFTNNIPKFGFVINPADPLPRPRQRVNLLQEEGGREDFSQRLRNFKLWLQVENSKLVRNIARRSATATDLKTRESKLQVCSQGKIPRPEGLPPQPALHTELGHYHRWGIAADWTATAGQTPPPPPLPPPVPHRTTRAGGDPRLQSLKPLQGRSAGIAATSPVTKTSCRL</sequence>
<dbReference type="InterPro" id="IPR052403">
    <property type="entry name" value="LINC-complex_assoc"/>
</dbReference>
<dbReference type="SMART" id="SM00150">
    <property type="entry name" value="SPEC"/>
    <property type="match status" value="3"/>
</dbReference>
<evidence type="ECO:0000256" key="12">
    <source>
        <dbReference type="ARBA" id="ARBA00074125"/>
    </source>
</evidence>
<evidence type="ECO:0000256" key="11">
    <source>
        <dbReference type="ARBA" id="ARBA00058355"/>
    </source>
</evidence>
<evidence type="ECO:0000259" key="17">
    <source>
        <dbReference type="Pfam" id="PF25803"/>
    </source>
</evidence>
<evidence type="ECO:0000256" key="9">
    <source>
        <dbReference type="ARBA" id="ARBA00023242"/>
    </source>
</evidence>
<keyword evidence="4" id="KW-0677">Repeat</keyword>
<evidence type="ECO:0000256" key="13">
    <source>
        <dbReference type="ARBA" id="ARBA00077501"/>
    </source>
</evidence>
<proteinExistence type="inferred from homology"/>
<dbReference type="Gene3D" id="1.20.58.60">
    <property type="match status" value="4"/>
</dbReference>
<feature type="compositionally biased region" description="Polar residues" evidence="16">
    <location>
        <begin position="882"/>
        <end position="891"/>
    </location>
</feature>
<reference evidence="20" key="1">
    <citation type="submission" date="2025-08" db="UniProtKB">
        <authorList>
            <consortium name="RefSeq"/>
        </authorList>
    </citation>
    <scope>IDENTIFICATION</scope>
</reference>
<dbReference type="InterPro" id="IPR057933">
    <property type="entry name" value="SYNE3_dom"/>
</dbReference>
<dbReference type="InterPro" id="IPR002017">
    <property type="entry name" value="Spectrin_repeat"/>
</dbReference>
<dbReference type="SUPFAM" id="SSF46966">
    <property type="entry name" value="Spectrin repeat"/>
    <property type="match status" value="5"/>
</dbReference>
<keyword evidence="15" id="KW-0175">Coiled coil</keyword>
<accession>A0A1U7T1T2</accession>
<comment type="subcellular location">
    <subcellularLocation>
        <location evidence="10">Nucleus outer membrane</location>
        <topology evidence="10">Single-pass type IV membrane protein</topology>
    </subcellularLocation>
    <subcellularLocation>
        <location evidence="1">Rough endoplasmic reticulum</location>
    </subcellularLocation>
</comment>
<feature type="domain" description="Nesprin-1/3 spectrin repeats region" evidence="17">
    <location>
        <begin position="281"/>
        <end position="396"/>
    </location>
</feature>
<dbReference type="OrthoDB" id="9838382at2759"/>
<dbReference type="GO" id="GO:0051015">
    <property type="term" value="F:actin filament binding"/>
    <property type="evidence" value="ECO:0007669"/>
    <property type="project" value="TreeGrafter"/>
</dbReference>
<dbReference type="Pfam" id="PF00435">
    <property type="entry name" value="Spectrin"/>
    <property type="match status" value="1"/>
</dbReference>
<keyword evidence="5" id="KW-0256">Endoplasmic reticulum</keyword>
<evidence type="ECO:0000256" key="8">
    <source>
        <dbReference type="ARBA" id="ARBA00023157"/>
    </source>
</evidence>
<dbReference type="InterPro" id="IPR018159">
    <property type="entry name" value="Spectrin/alpha-actinin"/>
</dbReference>
<dbReference type="KEGG" id="csyr:103258136"/>
<evidence type="ECO:0000259" key="18">
    <source>
        <dbReference type="Pfam" id="PF25804"/>
    </source>
</evidence>
<dbReference type="GeneID" id="103258136"/>
<dbReference type="Pfam" id="PF25803">
    <property type="entry name" value="Spectrin_SYNE1_2"/>
    <property type="match status" value="1"/>
</dbReference>
<dbReference type="PANTHER" id="PTHR47535">
    <property type="entry name" value="MUSCLE-SPECIFIC PROTEIN 300 KDA, ISOFORM G"/>
    <property type="match status" value="1"/>
</dbReference>
<evidence type="ECO:0000256" key="10">
    <source>
        <dbReference type="ARBA" id="ARBA00046312"/>
    </source>
</evidence>
<evidence type="ECO:0000256" key="6">
    <source>
        <dbReference type="ARBA" id="ARBA00022989"/>
    </source>
</evidence>
<dbReference type="GO" id="GO:0034993">
    <property type="term" value="C:meiotic nuclear membrane microtubule tethering complex"/>
    <property type="evidence" value="ECO:0007669"/>
    <property type="project" value="UniProtKB-ARBA"/>
</dbReference>
<keyword evidence="19" id="KW-1185">Reference proteome</keyword>
<comment type="similarity">
    <text evidence="2">Belongs to the nesprin family.</text>
</comment>
<gene>
    <name evidence="20" type="primary">SYNE3</name>
</gene>
<protein>
    <recommendedName>
        <fullName evidence="12">Nesprin-3</fullName>
    </recommendedName>
    <alternativeName>
        <fullName evidence="13">KASH domain-containing protein 3</fullName>
    </alternativeName>
    <alternativeName>
        <fullName evidence="14">Nuclear envelope spectrin repeat protein 3</fullName>
    </alternativeName>
</protein>
<evidence type="ECO:0000256" key="4">
    <source>
        <dbReference type="ARBA" id="ARBA00022737"/>
    </source>
</evidence>
<feature type="non-terminal residue" evidence="20">
    <location>
        <position position="1"/>
    </location>
</feature>
<keyword evidence="9" id="KW-0539">Nucleus</keyword>
<keyword evidence="8" id="KW-1015">Disulfide bond</keyword>
<dbReference type="RefSeq" id="XP_008054034.2">
    <property type="nucleotide sequence ID" value="XM_008055843.2"/>
</dbReference>
<evidence type="ECO:0000256" key="1">
    <source>
        <dbReference type="ARBA" id="ARBA00004427"/>
    </source>
</evidence>
<keyword evidence="6" id="KW-1133">Transmembrane helix</keyword>
<dbReference type="PANTHER" id="PTHR47535:SF2">
    <property type="entry name" value="NESPRIN-3"/>
    <property type="match status" value="1"/>
</dbReference>
<dbReference type="FunFam" id="1.20.58.60:FF:000247">
    <property type="entry name" value="Spectrin repeat-containing, nuclear envelope family member 3"/>
    <property type="match status" value="1"/>
</dbReference>
<feature type="compositionally biased region" description="Pro residues" evidence="16">
    <location>
        <begin position="842"/>
        <end position="853"/>
    </location>
</feature>
<evidence type="ECO:0000313" key="19">
    <source>
        <dbReference type="Proteomes" id="UP000189704"/>
    </source>
</evidence>
<name>A0A1U7T1T2_CARSF</name>
<comment type="function">
    <text evidence="11">As a component of the LINC (LInker of Nucleoskeleton and Cytoskeleton) complex involved in the connection between the nuclear lamina and the cytoskeleton. The nucleocytoplasmic interactions established by the LINC complex play an important role in the transmission of mechanical forces across the nuclear envelope and in nuclear movement and positioning. Probable anchoring protein which tethers the nucleus to the cytoskeleton by binding PLEC which can associate with the intermediate filament system. Plays a role in the regulation of aortic epithelial cell morphology, and is required for flow-induced centrosome polarization and directional migration in aortic endothelial cells.</text>
</comment>
<evidence type="ECO:0000256" key="15">
    <source>
        <dbReference type="SAM" id="Coils"/>
    </source>
</evidence>
<dbReference type="CTD" id="161176"/>
<evidence type="ECO:0000313" key="20">
    <source>
        <dbReference type="RefSeq" id="XP_008054034.2"/>
    </source>
</evidence>
<dbReference type="GO" id="GO:0005791">
    <property type="term" value="C:rough endoplasmic reticulum"/>
    <property type="evidence" value="ECO:0007669"/>
    <property type="project" value="UniProtKB-SubCell"/>
</dbReference>
<dbReference type="Proteomes" id="UP000189704">
    <property type="component" value="Unplaced"/>
</dbReference>
<feature type="domain" description="Nesprin-3" evidence="18">
    <location>
        <begin position="762"/>
        <end position="801"/>
    </location>
</feature>
<evidence type="ECO:0000256" key="7">
    <source>
        <dbReference type="ARBA" id="ARBA00023136"/>
    </source>
</evidence>
<dbReference type="GO" id="GO:0007097">
    <property type="term" value="P:nuclear migration"/>
    <property type="evidence" value="ECO:0007669"/>
    <property type="project" value="TreeGrafter"/>
</dbReference>
<evidence type="ECO:0000256" key="16">
    <source>
        <dbReference type="SAM" id="MobiDB-lite"/>
    </source>
</evidence>
<dbReference type="Pfam" id="PF25804">
    <property type="entry name" value="SYNE3"/>
    <property type="match status" value="1"/>
</dbReference>
<dbReference type="AlphaFoldDB" id="A0A1U7T1T2"/>
<organism evidence="19 20">
    <name type="scientific">Carlito syrichta</name>
    <name type="common">Philippine tarsier</name>
    <name type="synonym">Tarsius syrichta</name>
    <dbReference type="NCBI Taxonomy" id="1868482"/>
    <lineage>
        <taxon>Eukaryota</taxon>
        <taxon>Metazoa</taxon>
        <taxon>Chordata</taxon>
        <taxon>Craniata</taxon>
        <taxon>Vertebrata</taxon>
        <taxon>Euteleostomi</taxon>
        <taxon>Mammalia</taxon>
        <taxon>Eutheria</taxon>
        <taxon>Euarchontoglires</taxon>
        <taxon>Primates</taxon>
        <taxon>Haplorrhini</taxon>
        <taxon>Tarsiiformes</taxon>
        <taxon>Tarsiidae</taxon>
        <taxon>Carlito</taxon>
    </lineage>
</organism>
<dbReference type="STRING" id="1868482.ENSTSYP00000021370"/>
<evidence type="ECO:0000256" key="14">
    <source>
        <dbReference type="ARBA" id="ARBA00079239"/>
    </source>
</evidence>
<dbReference type="InterPro" id="IPR057932">
    <property type="entry name" value="Spectrin_SYNE1_3"/>
</dbReference>
<keyword evidence="3" id="KW-0812">Transmembrane</keyword>
<dbReference type="GO" id="GO:0005640">
    <property type="term" value="C:nuclear outer membrane"/>
    <property type="evidence" value="ECO:0007669"/>
    <property type="project" value="UniProtKB-SubCell"/>
</dbReference>
<evidence type="ECO:0000256" key="3">
    <source>
        <dbReference type="ARBA" id="ARBA00022692"/>
    </source>
</evidence>
<feature type="region of interest" description="Disordered" evidence="16">
    <location>
        <begin position="837"/>
        <end position="891"/>
    </location>
</feature>